<dbReference type="Gene3D" id="3.30.300.30">
    <property type="match status" value="1"/>
</dbReference>
<dbReference type="HOGENOM" id="CLU_000022_59_7_4"/>
<dbReference type="PANTHER" id="PTHR24096">
    <property type="entry name" value="LONG-CHAIN-FATTY-ACID--COA LIGASE"/>
    <property type="match status" value="1"/>
</dbReference>
<dbReference type="eggNOG" id="COG0318">
    <property type="taxonomic scope" value="Bacteria"/>
</dbReference>
<feature type="domain" description="AMP-binding enzyme C-terminal" evidence="2">
    <location>
        <begin position="425"/>
        <end position="500"/>
    </location>
</feature>
<accession>V8QXR3</accession>
<evidence type="ECO:0000313" key="3">
    <source>
        <dbReference type="EMBL" id="ETF04143.1"/>
    </source>
</evidence>
<dbReference type="Proteomes" id="UP000018733">
    <property type="component" value="Unassembled WGS sequence"/>
</dbReference>
<sequence>MQLIDFFERGLSYGAEAPCLVEPEGRTLNYGEVAELSHRIANGLHAAGITQQHQVGLLSNNHLLTFAVILGIVRSEGVWLPVNARNAPEENVNILARGGCEFLFIHSAFADQIPLLRTALPALRGLICIDQTLPGVPDLESWMAEQSAAAIRSQAQPDDVVAIRGTGGTTGLPKGVMVTHRVYSALMSNWFASMPVDSPPVHLVVAPLSHAAGAVAFATLAYGGANIILSSTDTQAILQAIDRYRVTQLFLPPTLIYRLLADPAVRNYNYDSLKYFVYSAAPMSVEKLQEALSIFGPVMVQCYGQAEAPFVCTCMTASDHARILADPSLWHRLSGCGRASPTVRIGVMDSNGRLLGPGERGEIVVQGDLVMKGYYQDPEKTREALKNGWLHTGDVGYMDDDGIYYIVDRLKDLIVSGGFNISPGEIEQVLWSLPEVADCAVVGVPDDTWGEAVKAIVELKSGQSLDTEAALALCRERLGGMKTPKTIEIWTQLPRSTVGKVLKREIRARFWSEQDRQV</sequence>
<dbReference type="Pfam" id="PF13193">
    <property type="entry name" value="AMP-binding_C"/>
    <property type="match status" value="1"/>
</dbReference>
<evidence type="ECO:0000313" key="4">
    <source>
        <dbReference type="Proteomes" id="UP000018733"/>
    </source>
</evidence>
<keyword evidence="4" id="KW-1185">Reference proteome</keyword>
<dbReference type="RefSeq" id="WP_024003655.1">
    <property type="nucleotide sequence ID" value="NZ_KI650979.1"/>
</dbReference>
<dbReference type="InterPro" id="IPR020845">
    <property type="entry name" value="AMP-binding_CS"/>
</dbReference>
<dbReference type="InterPro" id="IPR045851">
    <property type="entry name" value="AMP-bd_C_sf"/>
</dbReference>
<dbReference type="InterPro" id="IPR025110">
    <property type="entry name" value="AMP-bd_C"/>
</dbReference>
<evidence type="ECO:0000259" key="1">
    <source>
        <dbReference type="Pfam" id="PF00501"/>
    </source>
</evidence>
<reference evidence="3 4" key="1">
    <citation type="journal article" date="2014" name="Genome Announc.">
        <title>Draft Genome Sequence of Advenella kashmirensis Strain W13003, a Polycyclic Aromatic Hydrocarbon-Degrading Bacterium.</title>
        <authorList>
            <person name="Wang X."/>
            <person name="Jin D."/>
            <person name="Zhou L."/>
            <person name="Wu L."/>
            <person name="An W."/>
            <person name="Zhao L."/>
        </authorList>
    </citation>
    <scope>NUCLEOTIDE SEQUENCE [LARGE SCALE GENOMIC DNA]</scope>
    <source>
        <strain evidence="3 4">W13003</strain>
    </source>
</reference>
<keyword evidence="3" id="KW-0436">Ligase</keyword>
<dbReference type="InterPro" id="IPR000873">
    <property type="entry name" value="AMP-dep_synth/lig_dom"/>
</dbReference>
<evidence type="ECO:0000259" key="2">
    <source>
        <dbReference type="Pfam" id="PF13193"/>
    </source>
</evidence>
<name>V8QXR3_9BURK</name>
<dbReference type="SUPFAM" id="SSF56801">
    <property type="entry name" value="Acetyl-CoA synthetase-like"/>
    <property type="match status" value="1"/>
</dbReference>
<dbReference type="PATRIC" id="fig|1424334.3.peg.589"/>
<dbReference type="OrthoDB" id="9766486at2"/>
<gene>
    <name evidence="3" type="ORF">W822_02940</name>
</gene>
<feature type="domain" description="AMP-dependent synthetase/ligase" evidence="1">
    <location>
        <begin position="15"/>
        <end position="375"/>
    </location>
</feature>
<dbReference type="AlphaFoldDB" id="V8QXR3"/>
<proteinExistence type="predicted"/>
<organism evidence="3 4">
    <name type="scientific">Advenella kashmirensis W13003</name>
    <dbReference type="NCBI Taxonomy" id="1424334"/>
    <lineage>
        <taxon>Bacteria</taxon>
        <taxon>Pseudomonadati</taxon>
        <taxon>Pseudomonadota</taxon>
        <taxon>Betaproteobacteria</taxon>
        <taxon>Burkholderiales</taxon>
        <taxon>Alcaligenaceae</taxon>
    </lineage>
</organism>
<dbReference type="Pfam" id="PF00501">
    <property type="entry name" value="AMP-binding"/>
    <property type="match status" value="1"/>
</dbReference>
<comment type="caution">
    <text evidence="3">The sequence shown here is derived from an EMBL/GenBank/DDBJ whole genome shotgun (WGS) entry which is preliminary data.</text>
</comment>
<dbReference type="PROSITE" id="PS00455">
    <property type="entry name" value="AMP_BINDING"/>
    <property type="match status" value="1"/>
</dbReference>
<dbReference type="EMBL" id="AYXT01000001">
    <property type="protein sequence ID" value="ETF04143.1"/>
    <property type="molecule type" value="Genomic_DNA"/>
</dbReference>
<dbReference type="InterPro" id="IPR042099">
    <property type="entry name" value="ANL_N_sf"/>
</dbReference>
<dbReference type="Gene3D" id="3.40.50.12780">
    <property type="entry name" value="N-terminal domain of ligase-like"/>
    <property type="match status" value="1"/>
</dbReference>
<dbReference type="GO" id="GO:0016405">
    <property type="term" value="F:CoA-ligase activity"/>
    <property type="evidence" value="ECO:0007669"/>
    <property type="project" value="TreeGrafter"/>
</dbReference>
<protein>
    <submittedName>
        <fullName evidence="3">O-succinylbenzoate-CoA ligase</fullName>
    </submittedName>
</protein>
<dbReference type="STRING" id="1424334.W822_02940"/>